<organism evidence="2 3">
    <name type="scientific">Capronia epimyces CBS 606.96</name>
    <dbReference type="NCBI Taxonomy" id="1182542"/>
    <lineage>
        <taxon>Eukaryota</taxon>
        <taxon>Fungi</taxon>
        <taxon>Dikarya</taxon>
        <taxon>Ascomycota</taxon>
        <taxon>Pezizomycotina</taxon>
        <taxon>Eurotiomycetes</taxon>
        <taxon>Chaetothyriomycetidae</taxon>
        <taxon>Chaetothyriales</taxon>
        <taxon>Herpotrichiellaceae</taxon>
        <taxon>Capronia</taxon>
    </lineage>
</organism>
<evidence type="ECO:0000313" key="2">
    <source>
        <dbReference type="EMBL" id="EXJ85021.1"/>
    </source>
</evidence>
<dbReference type="EMBL" id="AMGY01000004">
    <property type="protein sequence ID" value="EXJ85021.1"/>
    <property type="molecule type" value="Genomic_DNA"/>
</dbReference>
<dbReference type="Proteomes" id="UP000019478">
    <property type="component" value="Unassembled WGS sequence"/>
</dbReference>
<name>W9Y707_9EURO</name>
<dbReference type="eggNOG" id="ENOG502S8CM">
    <property type="taxonomic scope" value="Eukaryota"/>
</dbReference>
<dbReference type="Gene3D" id="1.25.40.10">
    <property type="entry name" value="Tetratricopeptide repeat domain"/>
    <property type="match status" value="1"/>
</dbReference>
<dbReference type="SUPFAM" id="SSF52540">
    <property type="entry name" value="P-loop containing nucleoside triphosphate hydrolases"/>
    <property type="match status" value="1"/>
</dbReference>
<protein>
    <recommendedName>
        <fullName evidence="1">DUF7779 domain-containing protein</fullName>
    </recommendedName>
</protein>
<accession>W9Y707</accession>
<keyword evidence="3" id="KW-1185">Reference proteome</keyword>
<dbReference type="GeneID" id="19169806"/>
<dbReference type="OrthoDB" id="6161812at2759"/>
<dbReference type="InterPro" id="IPR011990">
    <property type="entry name" value="TPR-like_helical_dom_sf"/>
</dbReference>
<dbReference type="Pfam" id="PF25000">
    <property type="entry name" value="DUF7779"/>
    <property type="match status" value="1"/>
</dbReference>
<dbReference type="Gene3D" id="3.40.50.300">
    <property type="entry name" value="P-loop containing nucleotide triphosphate hydrolases"/>
    <property type="match status" value="1"/>
</dbReference>
<comment type="caution">
    <text evidence="2">The sequence shown here is derived from an EMBL/GenBank/DDBJ whole genome shotgun (WGS) entry which is preliminary data.</text>
</comment>
<dbReference type="STRING" id="1182542.W9Y707"/>
<dbReference type="HOGENOM" id="CLU_000288_125_7_1"/>
<dbReference type="PANTHER" id="PTHR35205:SF1">
    <property type="entry name" value="ZU5 DOMAIN-CONTAINING PROTEIN"/>
    <property type="match status" value="1"/>
</dbReference>
<evidence type="ECO:0000313" key="3">
    <source>
        <dbReference type="Proteomes" id="UP000019478"/>
    </source>
</evidence>
<sequence length="881" mass="100243">MSKFTELSWEEALRSHQRYLAGLHQGPSGNALDYKAFTRELDALRQKHESKLVHRCVARLQPAFEQLESLQSAFSSIAQAHSTSTVVWGILQIVVTVSQTNTSMFSRSKTVGRTYDHGYAPQPLRYFVAVQCPAEGADLSIHKNYVECCVCALKFYRHGTLRNLLNFMWKDVRRTFTNVKGHIESQIATFERESRIEIDEILVSHARQQVVKKAPRTSIFSVPFSENEYFCGREDVLLQIHSVLSPPEKANSSRQRSCLLHAMGGMGKTQCALAYAYRHRSVYPYVFWLGAQKEPDLGVSFSNLATTLELQDVDNLGQGRKINLVREWLETTEEKWLLIFDNVESFDTIRPYWPSASHRGSILVTSQLAGLAQVIRSHIPLQPLPVEVASELLLDLLQINSPTADDKQAVSTIANQVGGLPIAIAHIAGSMFSSQLTTQEAINLFDKQRLQVIWATERTWSTHVYDQQLNKVWDIALRELTPDALHLLDILSLLSPDAIQEAMLMGAKDIGVFSEDFLERIFPEIRSNLSRRQLVQRNTARSEPYLSLHRSLQINLRNSLGKNPQKYDAIFREAVWLVHKVFPVMNKTMKCENENWGVYEKYQPHVQTLQTIARKSPIPIGKVPVFAQLLADAGNYYWERGLLEIGIASCEDSVSTWQEVHNPDLMALSQPLTLWGLMAIEMGITQRKIGMDCFIRSLNLRNRYLQQADRGGTRDEKLLYCNAWSDYSICLLEFGYYATAERYLRLTLALKSQQVTEVTYPQMFGISYGHVATMYASRRMYNEAKAFSARCVKMAALTYETHSAAMQKFLFFQANLWLEAGDLEAALESHLSILKERVAIFGIFGTHTRYSYYALGATYYALGNLEMAEYSAPCTVKLYTR</sequence>
<reference evidence="2 3" key="1">
    <citation type="submission" date="2013-03" db="EMBL/GenBank/DDBJ databases">
        <title>The Genome Sequence of Capronia epimyces CBS 606.96.</title>
        <authorList>
            <consortium name="The Broad Institute Genomics Platform"/>
            <person name="Cuomo C."/>
            <person name="de Hoog S."/>
            <person name="Gorbushina A."/>
            <person name="Walker B."/>
            <person name="Young S.K."/>
            <person name="Zeng Q."/>
            <person name="Gargeya S."/>
            <person name="Fitzgerald M."/>
            <person name="Haas B."/>
            <person name="Abouelleil A."/>
            <person name="Allen A.W."/>
            <person name="Alvarado L."/>
            <person name="Arachchi H.M."/>
            <person name="Berlin A.M."/>
            <person name="Chapman S.B."/>
            <person name="Gainer-Dewar J."/>
            <person name="Goldberg J."/>
            <person name="Griggs A."/>
            <person name="Gujja S."/>
            <person name="Hansen M."/>
            <person name="Howarth C."/>
            <person name="Imamovic A."/>
            <person name="Ireland A."/>
            <person name="Larimer J."/>
            <person name="McCowan C."/>
            <person name="Murphy C."/>
            <person name="Pearson M."/>
            <person name="Poon T.W."/>
            <person name="Priest M."/>
            <person name="Roberts A."/>
            <person name="Saif S."/>
            <person name="Shea T."/>
            <person name="Sisk P."/>
            <person name="Sykes S."/>
            <person name="Wortman J."/>
            <person name="Nusbaum C."/>
            <person name="Birren B."/>
        </authorList>
    </citation>
    <scope>NUCLEOTIDE SEQUENCE [LARGE SCALE GENOMIC DNA]</scope>
    <source>
        <strain evidence="2 3">CBS 606.96</strain>
    </source>
</reference>
<dbReference type="AlphaFoldDB" id="W9Y707"/>
<dbReference type="RefSeq" id="XP_007734006.1">
    <property type="nucleotide sequence ID" value="XM_007735816.1"/>
</dbReference>
<dbReference type="InterPro" id="IPR027417">
    <property type="entry name" value="P-loop_NTPase"/>
</dbReference>
<feature type="domain" description="DUF7779" evidence="1">
    <location>
        <begin position="476"/>
        <end position="561"/>
    </location>
</feature>
<evidence type="ECO:0000259" key="1">
    <source>
        <dbReference type="Pfam" id="PF25000"/>
    </source>
</evidence>
<gene>
    <name evidence="2" type="ORF">A1O3_05696</name>
</gene>
<dbReference type="InterPro" id="IPR056681">
    <property type="entry name" value="DUF7779"/>
</dbReference>
<proteinExistence type="predicted"/>
<dbReference type="GO" id="GO:0043531">
    <property type="term" value="F:ADP binding"/>
    <property type="evidence" value="ECO:0007669"/>
    <property type="project" value="InterPro"/>
</dbReference>
<dbReference type="PANTHER" id="PTHR35205">
    <property type="entry name" value="NB-ARC AND TPR DOMAIN PROTEIN"/>
    <property type="match status" value="1"/>
</dbReference>